<dbReference type="PROSITE" id="PS50207">
    <property type="entry name" value="CASPASE_P10"/>
    <property type="match status" value="1"/>
</dbReference>
<comment type="caution">
    <text evidence="9">The sequence shown here is derived from an EMBL/GenBank/DDBJ whole genome shotgun (WGS) entry which is preliminary data.</text>
</comment>
<dbReference type="Pfam" id="PF00656">
    <property type="entry name" value="Peptidase_C14"/>
    <property type="match status" value="2"/>
</dbReference>
<dbReference type="OrthoDB" id="6162091at2759"/>
<dbReference type="PANTHER" id="PTHR47901:SF8">
    <property type="entry name" value="CASPASE-3"/>
    <property type="match status" value="1"/>
</dbReference>
<dbReference type="PANTHER" id="PTHR47901">
    <property type="entry name" value="CASPASE RECRUITMENT DOMAIN-CONTAINING PROTEIN 18"/>
    <property type="match status" value="1"/>
</dbReference>
<keyword evidence="2" id="KW-0645">Protease</keyword>
<keyword evidence="10" id="KW-1185">Reference proteome</keyword>
<evidence type="ECO:0000256" key="3">
    <source>
        <dbReference type="ARBA" id="ARBA00022703"/>
    </source>
</evidence>
<feature type="region of interest" description="Disordered" evidence="6">
    <location>
        <begin position="23"/>
        <end position="44"/>
    </location>
</feature>
<dbReference type="InterPro" id="IPR029030">
    <property type="entry name" value="Caspase-like_dom_sf"/>
</dbReference>
<evidence type="ECO:0000256" key="1">
    <source>
        <dbReference type="ARBA" id="ARBA00010134"/>
    </source>
</evidence>
<name>A0A7J7K6P1_BUGNE</name>
<evidence type="ECO:0000313" key="10">
    <source>
        <dbReference type="Proteomes" id="UP000593567"/>
    </source>
</evidence>
<dbReference type="GO" id="GO:0006915">
    <property type="term" value="P:apoptotic process"/>
    <property type="evidence" value="ECO:0007669"/>
    <property type="project" value="UniProtKB-KW"/>
</dbReference>
<dbReference type="GO" id="GO:0006508">
    <property type="term" value="P:proteolysis"/>
    <property type="evidence" value="ECO:0007669"/>
    <property type="project" value="UniProtKB-KW"/>
</dbReference>
<gene>
    <name evidence="9" type="ORF">EB796_008465</name>
</gene>
<reference evidence="9" key="1">
    <citation type="submission" date="2020-06" db="EMBL/GenBank/DDBJ databases">
        <title>Draft genome of Bugula neritina, a colonial animal packing powerful symbionts and potential medicines.</title>
        <authorList>
            <person name="Rayko M."/>
        </authorList>
    </citation>
    <scope>NUCLEOTIDE SEQUENCE [LARGE SCALE GENOMIC DNA]</scope>
    <source>
        <strain evidence="9">Kwan_BN1</strain>
    </source>
</reference>
<dbReference type="EMBL" id="VXIV02001422">
    <property type="protein sequence ID" value="KAF6033226.1"/>
    <property type="molecule type" value="Genomic_DNA"/>
</dbReference>
<evidence type="ECO:0000256" key="5">
    <source>
        <dbReference type="RuleBase" id="RU003971"/>
    </source>
</evidence>
<evidence type="ECO:0000259" key="7">
    <source>
        <dbReference type="PROSITE" id="PS50207"/>
    </source>
</evidence>
<feature type="domain" description="Caspase family p20" evidence="8">
    <location>
        <begin position="104"/>
        <end position="190"/>
    </location>
</feature>
<keyword evidence="3" id="KW-0053">Apoptosis</keyword>
<evidence type="ECO:0000256" key="2">
    <source>
        <dbReference type="ARBA" id="ARBA00022670"/>
    </source>
</evidence>
<dbReference type="SUPFAM" id="SSF52129">
    <property type="entry name" value="Caspase-like"/>
    <property type="match status" value="1"/>
</dbReference>
<proteinExistence type="inferred from homology"/>
<dbReference type="InterPro" id="IPR001309">
    <property type="entry name" value="Pept_C14_p20"/>
</dbReference>
<evidence type="ECO:0000313" key="9">
    <source>
        <dbReference type="EMBL" id="KAF6033226.1"/>
    </source>
</evidence>
<evidence type="ECO:0000256" key="6">
    <source>
        <dbReference type="SAM" id="MobiDB-lite"/>
    </source>
</evidence>
<evidence type="ECO:0000259" key="8">
    <source>
        <dbReference type="PROSITE" id="PS50208"/>
    </source>
</evidence>
<dbReference type="InterPro" id="IPR002138">
    <property type="entry name" value="Pept_C14_p10"/>
</dbReference>
<dbReference type="PRINTS" id="PR00376">
    <property type="entry name" value="IL1BCENZYME"/>
</dbReference>
<dbReference type="AlphaFoldDB" id="A0A7J7K6P1"/>
<comment type="similarity">
    <text evidence="1 5">Belongs to the peptidase C14A family.</text>
</comment>
<feature type="domain" description="Caspase family p10" evidence="7">
    <location>
        <begin position="227"/>
        <end position="310"/>
    </location>
</feature>
<dbReference type="GO" id="GO:0004197">
    <property type="term" value="F:cysteine-type endopeptidase activity"/>
    <property type="evidence" value="ECO:0007669"/>
    <property type="project" value="InterPro"/>
</dbReference>
<dbReference type="SMART" id="SM00115">
    <property type="entry name" value="CASc"/>
    <property type="match status" value="1"/>
</dbReference>
<sequence>MNRQTLSEREADELERFVNELNRRGGQGRLANSVANSSQSDLPTSTITATDALSDLSDDDENLYPDEEHVENMKFIRLRLNPTSNPNIIQLFSNTDKVFKTTPKRGRALIINNMNFEKRPDLCRKGSDVDVENLSTMLKTLKFDVVTHPDLKAENNSYIFDTIYVHHMKSKYNFLIFLTERSDYGQRGIDRFDIGESQKEEESISPPLAKVPGDKNAQAMNGLNYDDLLVVKSSMESFISKSHPEYGSLMVRALVSSMYKHACHHDLFTIFKQVQTKVRKLCLDKNLESGGQLVVVWDTLTHMRKLYLFPGFNGLKREDDF</sequence>
<dbReference type="Proteomes" id="UP000593567">
    <property type="component" value="Unassembled WGS sequence"/>
</dbReference>
<keyword evidence="4" id="KW-0378">Hydrolase</keyword>
<dbReference type="InterPro" id="IPR002398">
    <property type="entry name" value="Pept_C14"/>
</dbReference>
<dbReference type="Gene3D" id="3.40.50.1460">
    <property type="match status" value="2"/>
</dbReference>
<organism evidence="9 10">
    <name type="scientific">Bugula neritina</name>
    <name type="common">Brown bryozoan</name>
    <name type="synonym">Sertularia neritina</name>
    <dbReference type="NCBI Taxonomy" id="10212"/>
    <lineage>
        <taxon>Eukaryota</taxon>
        <taxon>Metazoa</taxon>
        <taxon>Spiralia</taxon>
        <taxon>Lophotrochozoa</taxon>
        <taxon>Bryozoa</taxon>
        <taxon>Gymnolaemata</taxon>
        <taxon>Cheilostomatida</taxon>
        <taxon>Flustrina</taxon>
        <taxon>Buguloidea</taxon>
        <taxon>Bugulidae</taxon>
        <taxon>Bugula</taxon>
    </lineage>
</organism>
<accession>A0A7J7K6P1</accession>
<feature type="compositionally biased region" description="Polar residues" evidence="6">
    <location>
        <begin position="33"/>
        <end position="44"/>
    </location>
</feature>
<protein>
    <submittedName>
        <fullName evidence="9">Uncharacterized protein</fullName>
    </submittedName>
</protein>
<evidence type="ECO:0000256" key="4">
    <source>
        <dbReference type="ARBA" id="ARBA00022801"/>
    </source>
</evidence>
<dbReference type="InterPro" id="IPR011600">
    <property type="entry name" value="Pept_C14_caspase"/>
</dbReference>
<dbReference type="PROSITE" id="PS50208">
    <property type="entry name" value="CASPASE_P20"/>
    <property type="match status" value="1"/>
</dbReference>
<dbReference type="InterPro" id="IPR015917">
    <property type="entry name" value="Pept_C14A"/>
</dbReference>